<dbReference type="PANTHER" id="PTHR30157:SF0">
    <property type="entry name" value="NADPH-DEPENDENT FERRIC-CHELATE REDUCTASE"/>
    <property type="match status" value="1"/>
</dbReference>
<dbReference type="PROSITE" id="PS51384">
    <property type="entry name" value="FAD_FR"/>
    <property type="match status" value="1"/>
</dbReference>
<name>A0A939DZF9_9CORY</name>
<dbReference type="InterPro" id="IPR017938">
    <property type="entry name" value="Riboflavin_synthase-like_b-brl"/>
</dbReference>
<dbReference type="Gene3D" id="3.40.50.80">
    <property type="entry name" value="Nucleotide-binding domain of ferredoxin-NADP reductase (FNR) module"/>
    <property type="match status" value="1"/>
</dbReference>
<gene>
    <name evidence="2" type="ORF">JZY06_05600</name>
</gene>
<evidence type="ECO:0000313" key="2">
    <source>
        <dbReference type="EMBL" id="MBN9644094.1"/>
    </source>
</evidence>
<evidence type="ECO:0000259" key="1">
    <source>
        <dbReference type="PROSITE" id="PS51384"/>
    </source>
</evidence>
<accession>A0A939DZF9</accession>
<sequence length="300" mass="32852">MRFPPVLSAAARRGVNALGTKLYPLVIRAYQAWAKRNMAVPEPSRDNRVFPVTVTAVETVAPRLKRLTLHADQFTEITTRYDEYFGLLIPPAGRRLVLPEATDTNIRAALAAIDEADRPDMRIYTVRSHDREAGEITVDMVTHGHSGPGSSFALDAKPGDVVGYRSRGVSYLPNPGPQLLVADPTALPAVHAIVEQLDDTTRAATTVVAVIDDHDCVEKILPQLQSSLAGLVIIDADEQTANDKLTQWLIGNVTDDLTFAWICAEQSLAATGRRTLVKQLGVEKTNIMFCGYWKRGKARA</sequence>
<reference evidence="2" key="1">
    <citation type="submission" date="2021-03" db="EMBL/GenBank/DDBJ databases">
        <authorList>
            <person name="Sun Q."/>
        </authorList>
    </citation>
    <scope>NUCLEOTIDE SEQUENCE</scope>
    <source>
        <strain evidence="2">CCM 8862</strain>
    </source>
</reference>
<keyword evidence="3" id="KW-1185">Reference proteome</keyword>
<dbReference type="SUPFAM" id="SSF63380">
    <property type="entry name" value="Riboflavin synthase domain-like"/>
    <property type="match status" value="1"/>
</dbReference>
<evidence type="ECO:0000313" key="3">
    <source>
        <dbReference type="Proteomes" id="UP000664332"/>
    </source>
</evidence>
<organism evidence="2 3">
    <name type="scientific">Corynebacterium mendelii</name>
    <dbReference type="NCBI Taxonomy" id="2765362"/>
    <lineage>
        <taxon>Bacteria</taxon>
        <taxon>Bacillati</taxon>
        <taxon>Actinomycetota</taxon>
        <taxon>Actinomycetes</taxon>
        <taxon>Mycobacteriales</taxon>
        <taxon>Corynebacteriaceae</taxon>
        <taxon>Corynebacterium</taxon>
    </lineage>
</organism>
<dbReference type="EMBL" id="JAFLEQ010000008">
    <property type="protein sequence ID" value="MBN9644094.1"/>
    <property type="molecule type" value="Genomic_DNA"/>
</dbReference>
<dbReference type="InterPro" id="IPR039261">
    <property type="entry name" value="FNR_nucleotide-bd"/>
</dbReference>
<dbReference type="GO" id="GO:0016491">
    <property type="term" value="F:oxidoreductase activity"/>
    <property type="evidence" value="ECO:0007669"/>
    <property type="project" value="InterPro"/>
</dbReference>
<dbReference type="Pfam" id="PF08021">
    <property type="entry name" value="FAD_binding_9"/>
    <property type="match status" value="1"/>
</dbReference>
<comment type="caution">
    <text evidence="2">The sequence shown here is derived from an EMBL/GenBank/DDBJ whole genome shotgun (WGS) entry which is preliminary data.</text>
</comment>
<feature type="domain" description="FAD-binding FR-type" evidence="1">
    <location>
        <begin position="47"/>
        <end position="180"/>
    </location>
</feature>
<dbReference type="Gene3D" id="2.40.30.10">
    <property type="entry name" value="Translation factors"/>
    <property type="match status" value="1"/>
</dbReference>
<dbReference type="InterPro" id="IPR007037">
    <property type="entry name" value="SIP_rossman_dom"/>
</dbReference>
<dbReference type="InterPro" id="IPR039374">
    <property type="entry name" value="SIP_fam"/>
</dbReference>
<dbReference type="Pfam" id="PF04954">
    <property type="entry name" value="SIP"/>
    <property type="match status" value="1"/>
</dbReference>
<proteinExistence type="predicted"/>
<dbReference type="InterPro" id="IPR013113">
    <property type="entry name" value="SIP_FAD-bd"/>
</dbReference>
<dbReference type="Proteomes" id="UP000664332">
    <property type="component" value="Unassembled WGS sequence"/>
</dbReference>
<protein>
    <submittedName>
        <fullName evidence="2">Siderophore-interacting protein</fullName>
    </submittedName>
</protein>
<dbReference type="AlphaFoldDB" id="A0A939DZF9"/>
<dbReference type="RefSeq" id="WP_207119005.1">
    <property type="nucleotide sequence ID" value="NZ_JAFLEQ010000008.1"/>
</dbReference>
<dbReference type="InterPro" id="IPR017927">
    <property type="entry name" value="FAD-bd_FR_type"/>
</dbReference>
<dbReference type="PANTHER" id="PTHR30157">
    <property type="entry name" value="FERRIC REDUCTASE, NADPH-DEPENDENT"/>
    <property type="match status" value="1"/>
</dbReference>
<dbReference type="CDD" id="cd06193">
    <property type="entry name" value="siderophore_interacting"/>
    <property type="match status" value="1"/>
</dbReference>